<comment type="cofactor">
    <cofactor evidence="6">
        <name>Mg(2+)</name>
        <dbReference type="ChEBI" id="CHEBI:18420"/>
    </cofactor>
</comment>
<evidence type="ECO:0000256" key="1">
    <source>
        <dbReference type="ARBA" id="ARBA00022649"/>
    </source>
</evidence>
<feature type="binding site" evidence="6">
    <location>
        <position position="104"/>
    </location>
    <ligand>
        <name>Mg(2+)</name>
        <dbReference type="ChEBI" id="CHEBI:18420"/>
    </ligand>
</feature>
<reference evidence="9" key="1">
    <citation type="journal article" date="2019" name="Int. J. Syst. Evol. Microbiol.">
        <title>The Global Catalogue of Microorganisms (GCM) 10K type strain sequencing project: providing services to taxonomists for standard genome sequencing and annotation.</title>
        <authorList>
            <consortium name="The Broad Institute Genomics Platform"/>
            <consortium name="The Broad Institute Genome Sequencing Center for Infectious Disease"/>
            <person name="Wu L."/>
            <person name="Ma J."/>
        </authorList>
    </citation>
    <scope>NUCLEOTIDE SEQUENCE [LARGE SCALE GENOMIC DNA]</scope>
    <source>
        <strain evidence="9">JCM 12165</strain>
    </source>
</reference>
<dbReference type="Pfam" id="PF01850">
    <property type="entry name" value="PIN"/>
    <property type="match status" value="1"/>
</dbReference>
<feature type="binding site" evidence="6">
    <location>
        <position position="5"/>
    </location>
    <ligand>
        <name>Mg(2+)</name>
        <dbReference type="ChEBI" id="CHEBI:18420"/>
    </ligand>
</feature>
<dbReference type="Proteomes" id="UP001597145">
    <property type="component" value="Unassembled WGS sequence"/>
</dbReference>
<comment type="function">
    <text evidence="6">Toxic component of a toxin-antitoxin (TA) system. An RNase.</text>
</comment>
<comment type="caution">
    <text evidence="8">The sequence shown here is derived from an EMBL/GenBank/DDBJ whole genome shotgun (WGS) entry which is preliminary data.</text>
</comment>
<dbReference type="CDD" id="cd09874">
    <property type="entry name" value="PIN_MT3492-like"/>
    <property type="match status" value="1"/>
</dbReference>
<dbReference type="EC" id="3.1.-.-" evidence="6"/>
<dbReference type="RefSeq" id="WP_343972649.1">
    <property type="nucleotide sequence ID" value="NZ_BAAAJG010000003.1"/>
</dbReference>
<feature type="domain" description="PIN" evidence="7">
    <location>
        <begin position="2"/>
        <end position="132"/>
    </location>
</feature>
<dbReference type="InterPro" id="IPR029060">
    <property type="entry name" value="PIN-like_dom_sf"/>
</dbReference>
<evidence type="ECO:0000256" key="6">
    <source>
        <dbReference type="HAMAP-Rule" id="MF_00265"/>
    </source>
</evidence>
<evidence type="ECO:0000256" key="5">
    <source>
        <dbReference type="ARBA" id="ARBA00022842"/>
    </source>
</evidence>
<organism evidence="8 9">
    <name type="scientific">Pseudonocardia aurantiaca</name>
    <dbReference type="NCBI Taxonomy" id="75290"/>
    <lineage>
        <taxon>Bacteria</taxon>
        <taxon>Bacillati</taxon>
        <taxon>Actinomycetota</taxon>
        <taxon>Actinomycetes</taxon>
        <taxon>Pseudonocardiales</taxon>
        <taxon>Pseudonocardiaceae</taxon>
        <taxon>Pseudonocardia</taxon>
    </lineage>
</organism>
<name>A0ABW4FCC5_9PSEU</name>
<sequence>MIYLDSCALVKLIREEDESEALQEWLDERGGELVVTSELAQAEVRRVVLRSNHTDQGALIDADELAAELAEAEAVLDEVAQVVVDRHLLERAGAFEAPMVRTLDAIHLVSALELEPAATEFVTYDKRLATIAHAAGLTVLSPS</sequence>
<comment type="similarity">
    <text evidence="6">Belongs to the PINc/VapC protein family.</text>
</comment>
<dbReference type="InterPro" id="IPR002716">
    <property type="entry name" value="PIN_dom"/>
</dbReference>
<protein>
    <recommendedName>
        <fullName evidence="6">Ribonuclease VapC</fullName>
        <shortName evidence="6">RNase VapC</shortName>
        <ecNumber evidence="6">3.1.-.-</ecNumber>
    </recommendedName>
    <alternativeName>
        <fullName evidence="6">Toxin VapC</fullName>
    </alternativeName>
</protein>
<keyword evidence="1 6" id="KW-1277">Toxin-antitoxin system</keyword>
<evidence type="ECO:0000313" key="8">
    <source>
        <dbReference type="EMBL" id="MFD1528234.1"/>
    </source>
</evidence>
<keyword evidence="9" id="KW-1185">Reference proteome</keyword>
<evidence type="ECO:0000256" key="4">
    <source>
        <dbReference type="ARBA" id="ARBA00022801"/>
    </source>
</evidence>
<dbReference type="InterPro" id="IPR022907">
    <property type="entry name" value="VapC_family"/>
</dbReference>
<evidence type="ECO:0000256" key="2">
    <source>
        <dbReference type="ARBA" id="ARBA00022722"/>
    </source>
</evidence>
<dbReference type="EMBL" id="JBHUCP010000001">
    <property type="protein sequence ID" value="MFD1528234.1"/>
    <property type="molecule type" value="Genomic_DNA"/>
</dbReference>
<keyword evidence="3 6" id="KW-0479">Metal-binding</keyword>
<keyword evidence="6" id="KW-0800">Toxin</keyword>
<keyword evidence="2 6" id="KW-0540">Nuclease</keyword>
<evidence type="ECO:0000313" key="9">
    <source>
        <dbReference type="Proteomes" id="UP001597145"/>
    </source>
</evidence>
<dbReference type="Gene3D" id="3.40.50.1010">
    <property type="entry name" value="5'-nuclease"/>
    <property type="match status" value="1"/>
</dbReference>
<keyword evidence="5 6" id="KW-0460">Magnesium</keyword>
<proteinExistence type="inferred from homology"/>
<gene>
    <name evidence="6" type="primary">vapC</name>
    <name evidence="8" type="ORF">ACFSCY_02140</name>
</gene>
<dbReference type="SUPFAM" id="SSF88723">
    <property type="entry name" value="PIN domain-like"/>
    <property type="match status" value="1"/>
</dbReference>
<evidence type="ECO:0000256" key="3">
    <source>
        <dbReference type="ARBA" id="ARBA00022723"/>
    </source>
</evidence>
<accession>A0ABW4FCC5</accession>
<dbReference type="HAMAP" id="MF_00265">
    <property type="entry name" value="VapC_Nob1"/>
    <property type="match status" value="1"/>
</dbReference>
<keyword evidence="4 6" id="KW-0378">Hydrolase</keyword>
<evidence type="ECO:0000259" key="7">
    <source>
        <dbReference type="Pfam" id="PF01850"/>
    </source>
</evidence>